<dbReference type="PRINTS" id="PR00598">
    <property type="entry name" value="HTHMARR"/>
</dbReference>
<dbReference type="Gene3D" id="1.10.10.10">
    <property type="entry name" value="Winged helix-like DNA-binding domain superfamily/Winged helix DNA-binding domain"/>
    <property type="match status" value="1"/>
</dbReference>
<feature type="domain" description="HTH marR-type" evidence="1">
    <location>
        <begin position="11"/>
        <end position="146"/>
    </location>
</feature>
<organism evidence="3 4">
    <name type="scientific">Aquirhabdus parva</name>
    <dbReference type="NCBI Taxonomy" id="2283318"/>
    <lineage>
        <taxon>Bacteria</taxon>
        <taxon>Pseudomonadati</taxon>
        <taxon>Pseudomonadota</taxon>
        <taxon>Gammaproteobacteria</taxon>
        <taxon>Moraxellales</taxon>
        <taxon>Moraxellaceae</taxon>
        <taxon>Aquirhabdus</taxon>
    </lineage>
</organism>
<reference evidence="3 4" key="1">
    <citation type="submission" date="2018-07" db="EMBL/GenBank/DDBJ databases">
        <title>Genome sequencing of Moraxellaceae gen. HYN0046.</title>
        <authorList>
            <person name="Kim M."/>
            <person name="Yi H."/>
        </authorList>
    </citation>
    <scope>NUCLEOTIDE SEQUENCE [LARGE SCALE GENOMIC DNA]</scope>
    <source>
        <strain evidence="3 4">HYN0046</strain>
    </source>
</reference>
<proteinExistence type="predicted"/>
<dbReference type="Pfam" id="PF00583">
    <property type="entry name" value="Acetyltransf_1"/>
    <property type="match status" value="1"/>
</dbReference>
<dbReference type="GO" id="GO:0016747">
    <property type="term" value="F:acyltransferase activity, transferring groups other than amino-acyl groups"/>
    <property type="evidence" value="ECO:0007669"/>
    <property type="project" value="InterPro"/>
</dbReference>
<dbReference type="InterPro" id="IPR039422">
    <property type="entry name" value="MarR/SlyA-like"/>
</dbReference>
<dbReference type="EMBL" id="CP031222">
    <property type="protein sequence ID" value="AXI02279.1"/>
    <property type="molecule type" value="Genomic_DNA"/>
</dbReference>
<keyword evidence="4" id="KW-1185">Reference proteome</keyword>
<evidence type="ECO:0000259" key="1">
    <source>
        <dbReference type="PROSITE" id="PS50995"/>
    </source>
</evidence>
<dbReference type="GO" id="GO:0003700">
    <property type="term" value="F:DNA-binding transcription factor activity"/>
    <property type="evidence" value="ECO:0007669"/>
    <property type="project" value="InterPro"/>
</dbReference>
<accession>A0A345P4S0</accession>
<dbReference type="InterPro" id="IPR000835">
    <property type="entry name" value="HTH_MarR-typ"/>
</dbReference>
<dbReference type="KEGG" id="mbah:HYN46_05160"/>
<dbReference type="GO" id="GO:0006950">
    <property type="term" value="P:response to stress"/>
    <property type="evidence" value="ECO:0007669"/>
    <property type="project" value="TreeGrafter"/>
</dbReference>
<dbReference type="SMART" id="SM00347">
    <property type="entry name" value="HTH_MARR"/>
    <property type="match status" value="1"/>
</dbReference>
<dbReference type="AlphaFoldDB" id="A0A345P4S0"/>
<protein>
    <submittedName>
        <fullName evidence="3">MarR family transcriptional regulator</fullName>
    </submittedName>
</protein>
<dbReference type="InterPro" id="IPR036390">
    <property type="entry name" value="WH_DNA-bd_sf"/>
</dbReference>
<dbReference type="CDD" id="cd04301">
    <property type="entry name" value="NAT_SF"/>
    <property type="match status" value="1"/>
</dbReference>
<dbReference type="InterPro" id="IPR000182">
    <property type="entry name" value="GNAT_dom"/>
</dbReference>
<dbReference type="Gene3D" id="3.40.630.30">
    <property type="match status" value="1"/>
</dbReference>
<dbReference type="OrthoDB" id="273614at2"/>
<dbReference type="PANTHER" id="PTHR33164:SF104">
    <property type="entry name" value="TRANSCRIPTIONAL REGULATORY PROTEIN"/>
    <property type="match status" value="1"/>
</dbReference>
<gene>
    <name evidence="3" type="ORF">HYN46_05160</name>
</gene>
<dbReference type="SUPFAM" id="SSF46785">
    <property type="entry name" value="Winged helix' DNA-binding domain"/>
    <property type="match status" value="1"/>
</dbReference>
<dbReference type="Pfam" id="PF12802">
    <property type="entry name" value="MarR_2"/>
    <property type="match status" value="1"/>
</dbReference>
<dbReference type="RefSeq" id="WP_114898389.1">
    <property type="nucleotide sequence ID" value="NZ_CP031222.1"/>
</dbReference>
<evidence type="ECO:0000313" key="4">
    <source>
        <dbReference type="Proteomes" id="UP000253940"/>
    </source>
</evidence>
<sequence>MDSLELSVHKNDALVVDLRKFSRQLVRELGFMRNTLADSDLAPSAVHAVIEIGLNPGIQAFDLADLLRLDKSNTSRQLAKLESQGFLKREADLRDGRSSRLFLTESGHQLRNKIDQFATDQVSGALRQLLPADQISLIRTLSLYADALANNNRQVKPKVTRIDDLIYQGYRSGCIGDIVSLHARYYAQTSGFGLFFEAKVATELSAFVQTLPSPNKGLWLYLKNGKALASIGIDGEAASGVAHLRWFIVDESLRGTGVGRRLLSIALDFVDRRFKETYLWTFKGLDVARHLYESFGFQLAEEADGEQWGGRVREQKFCRRIG</sequence>
<dbReference type="Proteomes" id="UP000253940">
    <property type="component" value="Chromosome"/>
</dbReference>
<dbReference type="PANTHER" id="PTHR33164">
    <property type="entry name" value="TRANSCRIPTIONAL REGULATOR, MARR FAMILY"/>
    <property type="match status" value="1"/>
</dbReference>
<evidence type="ECO:0000259" key="2">
    <source>
        <dbReference type="PROSITE" id="PS51186"/>
    </source>
</evidence>
<dbReference type="InterPro" id="IPR036388">
    <property type="entry name" value="WH-like_DNA-bd_sf"/>
</dbReference>
<dbReference type="PROSITE" id="PS50995">
    <property type="entry name" value="HTH_MARR_2"/>
    <property type="match status" value="1"/>
</dbReference>
<evidence type="ECO:0000313" key="3">
    <source>
        <dbReference type="EMBL" id="AXI02279.1"/>
    </source>
</evidence>
<dbReference type="SUPFAM" id="SSF55729">
    <property type="entry name" value="Acyl-CoA N-acyltransferases (Nat)"/>
    <property type="match status" value="1"/>
</dbReference>
<dbReference type="InterPro" id="IPR016181">
    <property type="entry name" value="Acyl_CoA_acyltransferase"/>
</dbReference>
<feature type="domain" description="N-acetyltransferase" evidence="2">
    <location>
        <begin position="165"/>
        <end position="319"/>
    </location>
</feature>
<name>A0A345P4S0_9GAMM</name>
<dbReference type="PROSITE" id="PS51186">
    <property type="entry name" value="GNAT"/>
    <property type="match status" value="1"/>
</dbReference>